<gene>
    <name evidence="11" type="ORF">O181_002183</name>
</gene>
<keyword evidence="6 10" id="KW-0547">Nucleotide-binding</keyword>
<dbReference type="Pfam" id="PF03074">
    <property type="entry name" value="GCS"/>
    <property type="match status" value="1"/>
</dbReference>
<dbReference type="EMBL" id="AVOT02000356">
    <property type="protein sequence ID" value="MBW0462468.1"/>
    <property type="molecule type" value="Genomic_DNA"/>
</dbReference>
<dbReference type="AlphaFoldDB" id="A0A9Q3BBZ6"/>
<accession>A0A9Q3BBZ6</accession>
<dbReference type="GO" id="GO:0006750">
    <property type="term" value="P:glutathione biosynthetic process"/>
    <property type="evidence" value="ECO:0007669"/>
    <property type="project" value="UniProtKB-UniRule"/>
</dbReference>
<dbReference type="Gene3D" id="3.30.590.50">
    <property type="match status" value="2"/>
</dbReference>
<dbReference type="FunFam" id="3.30.590.50:FF:000002">
    <property type="entry name" value="Glutamate--cysteine ligase catalytic subunit"/>
    <property type="match status" value="1"/>
</dbReference>
<dbReference type="EC" id="6.3.2.2" evidence="3 10"/>
<dbReference type="Proteomes" id="UP000765509">
    <property type="component" value="Unassembled WGS sequence"/>
</dbReference>
<dbReference type="GO" id="GO:0005524">
    <property type="term" value="F:ATP binding"/>
    <property type="evidence" value="ECO:0007669"/>
    <property type="project" value="UniProtKB-UniRule"/>
</dbReference>
<dbReference type="PANTHER" id="PTHR11164">
    <property type="entry name" value="GLUTAMATE CYSTEINE LIGASE"/>
    <property type="match status" value="1"/>
</dbReference>
<evidence type="ECO:0000256" key="9">
    <source>
        <dbReference type="ARBA" id="ARBA00032122"/>
    </source>
</evidence>
<keyword evidence="5 10" id="KW-0317">Glutathione biosynthesis</keyword>
<comment type="pathway">
    <text evidence="1 10">Sulfur metabolism; glutathione biosynthesis; glutathione from L-cysteine and L-glutamate: step 1/2.</text>
</comment>
<proteinExistence type="inferred from homology"/>
<dbReference type="GO" id="GO:0004357">
    <property type="term" value="F:glutamate-cysteine ligase activity"/>
    <property type="evidence" value="ECO:0007669"/>
    <property type="project" value="UniProtKB-UniRule"/>
</dbReference>
<keyword evidence="4 10" id="KW-0436">Ligase</keyword>
<evidence type="ECO:0000256" key="5">
    <source>
        <dbReference type="ARBA" id="ARBA00022684"/>
    </source>
</evidence>
<evidence type="ECO:0000313" key="12">
    <source>
        <dbReference type="Proteomes" id="UP000765509"/>
    </source>
</evidence>
<comment type="similarity">
    <text evidence="2 10">Belongs to the glutamate--cysteine ligase type 3 family.</text>
</comment>
<organism evidence="11 12">
    <name type="scientific">Austropuccinia psidii MF-1</name>
    <dbReference type="NCBI Taxonomy" id="1389203"/>
    <lineage>
        <taxon>Eukaryota</taxon>
        <taxon>Fungi</taxon>
        <taxon>Dikarya</taxon>
        <taxon>Basidiomycota</taxon>
        <taxon>Pucciniomycotina</taxon>
        <taxon>Pucciniomycetes</taxon>
        <taxon>Pucciniales</taxon>
        <taxon>Sphaerophragmiaceae</taxon>
        <taxon>Austropuccinia</taxon>
    </lineage>
</organism>
<dbReference type="Gene3D" id="1.10.8.960">
    <property type="match status" value="1"/>
</dbReference>
<comment type="catalytic activity">
    <reaction evidence="10">
        <text>L-cysteine + L-glutamate + ATP = gamma-L-glutamyl-L-cysteine + ADP + phosphate + H(+)</text>
        <dbReference type="Rhea" id="RHEA:13285"/>
        <dbReference type="ChEBI" id="CHEBI:15378"/>
        <dbReference type="ChEBI" id="CHEBI:29985"/>
        <dbReference type="ChEBI" id="CHEBI:30616"/>
        <dbReference type="ChEBI" id="CHEBI:35235"/>
        <dbReference type="ChEBI" id="CHEBI:43474"/>
        <dbReference type="ChEBI" id="CHEBI:58173"/>
        <dbReference type="ChEBI" id="CHEBI:456216"/>
        <dbReference type="EC" id="6.3.2.2"/>
    </reaction>
</comment>
<dbReference type="GO" id="GO:0017109">
    <property type="term" value="C:glutamate-cysteine ligase complex"/>
    <property type="evidence" value="ECO:0007669"/>
    <property type="project" value="TreeGrafter"/>
</dbReference>
<evidence type="ECO:0000256" key="6">
    <source>
        <dbReference type="ARBA" id="ARBA00022741"/>
    </source>
</evidence>
<evidence type="ECO:0000256" key="3">
    <source>
        <dbReference type="ARBA" id="ARBA00012220"/>
    </source>
</evidence>
<dbReference type="SUPFAM" id="SSF55931">
    <property type="entry name" value="Glutamine synthetase/guanido kinase"/>
    <property type="match status" value="1"/>
</dbReference>
<protein>
    <recommendedName>
        <fullName evidence="3 10">Glutamate--cysteine ligase</fullName>
        <ecNumber evidence="3 10">6.3.2.2</ecNumber>
    </recommendedName>
    <alternativeName>
        <fullName evidence="9 10">Gamma-ECS</fullName>
    </alternativeName>
    <alternativeName>
        <fullName evidence="8 10">Gamma-glutamylcysteine synthetase</fullName>
    </alternativeName>
</protein>
<comment type="caution">
    <text evidence="11">The sequence shown here is derived from an EMBL/GenBank/DDBJ whole genome shotgun (WGS) entry which is preliminary data.</text>
</comment>
<reference evidence="11" key="1">
    <citation type="submission" date="2021-03" db="EMBL/GenBank/DDBJ databases">
        <title>Draft genome sequence of rust myrtle Austropuccinia psidii MF-1, a brazilian biotype.</title>
        <authorList>
            <person name="Quecine M.C."/>
            <person name="Pachon D.M.R."/>
            <person name="Bonatelli M.L."/>
            <person name="Correr F.H."/>
            <person name="Franceschini L.M."/>
            <person name="Leite T.F."/>
            <person name="Margarido G.R.A."/>
            <person name="Almeida C.A."/>
            <person name="Ferrarezi J.A."/>
            <person name="Labate C.A."/>
        </authorList>
    </citation>
    <scope>NUCLEOTIDE SEQUENCE</scope>
    <source>
        <strain evidence="11">MF-1</strain>
    </source>
</reference>
<evidence type="ECO:0000256" key="7">
    <source>
        <dbReference type="ARBA" id="ARBA00022840"/>
    </source>
</evidence>
<dbReference type="InterPro" id="IPR004308">
    <property type="entry name" value="GCS"/>
</dbReference>
<evidence type="ECO:0000256" key="10">
    <source>
        <dbReference type="RuleBase" id="RU367135"/>
    </source>
</evidence>
<keyword evidence="7 10" id="KW-0067">ATP-binding</keyword>
<dbReference type="InterPro" id="IPR014746">
    <property type="entry name" value="Gln_synth/guanido_kin_cat_dom"/>
</dbReference>
<evidence type="ECO:0000256" key="1">
    <source>
        <dbReference type="ARBA" id="ARBA00005006"/>
    </source>
</evidence>
<evidence type="ECO:0000256" key="2">
    <source>
        <dbReference type="ARBA" id="ARBA00008100"/>
    </source>
</evidence>
<evidence type="ECO:0000313" key="11">
    <source>
        <dbReference type="EMBL" id="MBW0462468.1"/>
    </source>
</evidence>
<sequence>MGLLPNGNLLNWMETKKSANKVRQIGVEQFLKLFNQFKFTSHDPNLWGDEIEYHLVSLDHASRRAKLLLNQSDVLQRLDHSRSNLSSSLDSAFPNFHAEYGSFMVEATPGLPYRFSLENCLKVQSNMNHRRQLIREVLKDNQLPITLTSFPSLGAVGLFIEPHYPRIDQFGQSIYLSDQIISQHARFHTLTSNIRERRGSKVAIFLPIYQDMFTPRPFKDPTIPIDPPKITHSNNLSSQLNSNDPQTIEIPIIPDNHIYLDAMGFGMGCCCLQVTFQAKSIHQARRLYDALIPVAPIMLALSAAAPVFKGFLTDVDSRWDVIAGAVDDRTDLEKSAHSNDPLFVPKSRFDSVSLYIADDPLNLPHYNDILAPVDHSIQTQLITHGVDPILARHIAHILIRDPLVVYSDSFEPTSIENTIDYFENLQSTNWQSVRFKPPPLNSSTIGWRVEFRTMEIQITDFENAAYSIFVALLVRTILFFDLNFYIPISKVDENMHRAQQRNSYRNNKFYFRSQVLPEKSGSTSQPYPEPIQQLINNPVKFEEMSLDEIMHGHSSSQFPGLMTLVKAYIDSLNPEKEIREKIYVYLDLISGRASGRLLTLASFIREFIQDHPKYQFDSIVSQEINYDLVCKLDEIEKGKCKVKELLGENYLQSL</sequence>
<evidence type="ECO:0000256" key="8">
    <source>
        <dbReference type="ARBA" id="ARBA00030585"/>
    </source>
</evidence>
<dbReference type="OrthoDB" id="7939818at2759"/>
<dbReference type="PANTHER" id="PTHR11164:SF0">
    <property type="entry name" value="GLUTAMATE--CYSTEINE LIGASE CATALYTIC SUBUNIT"/>
    <property type="match status" value="1"/>
</dbReference>
<keyword evidence="12" id="KW-1185">Reference proteome</keyword>
<evidence type="ECO:0000256" key="4">
    <source>
        <dbReference type="ARBA" id="ARBA00022598"/>
    </source>
</evidence>
<name>A0A9Q3BBZ6_9BASI</name>